<evidence type="ECO:0000313" key="3">
    <source>
        <dbReference type="Proteomes" id="UP000230108"/>
    </source>
</evidence>
<keyword evidence="1" id="KW-1133">Transmembrane helix</keyword>
<evidence type="ECO:0000256" key="1">
    <source>
        <dbReference type="SAM" id="Phobius"/>
    </source>
</evidence>
<proteinExistence type="predicted"/>
<dbReference type="InterPro" id="IPR021446">
    <property type="entry name" value="DUF3096"/>
</dbReference>
<dbReference type="Pfam" id="PF11295">
    <property type="entry name" value="DUF3096"/>
    <property type="match status" value="1"/>
</dbReference>
<protein>
    <submittedName>
        <fullName evidence="2">DUF3096 domain-containing protein</fullName>
    </submittedName>
</protein>
<keyword evidence="1" id="KW-0472">Membrane</keyword>
<organism evidence="2 3">
    <name type="scientific">Candidatus Roizmanbacteria bacterium CG_4_10_14_0_8_um_filter_39_9</name>
    <dbReference type="NCBI Taxonomy" id="1974829"/>
    <lineage>
        <taxon>Bacteria</taxon>
        <taxon>Candidatus Roizmaniibacteriota</taxon>
    </lineage>
</organism>
<dbReference type="AlphaFoldDB" id="A0A2M7QEZ8"/>
<accession>A0A2M7QEZ8</accession>
<gene>
    <name evidence="2" type="ORF">COY90_00345</name>
</gene>
<keyword evidence="1" id="KW-0812">Transmembrane</keyword>
<dbReference type="Proteomes" id="UP000230108">
    <property type="component" value="Unassembled WGS sequence"/>
</dbReference>
<name>A0A2M7QEZ8_9BACT</name>
<feature type="transmembrane region" description="Helical" evidence="1">
    <location>
        <begin position="12"/>
        <end position="36"/>
    </location>
</feature>
<evidence type="ECO:0000313" key="2">
    <source>
        <dbReference type="EMBL" id="PIY69487.1"/>
    </source>
</evidence>
<sequence length="37" mass="4088">MNISFSNLSPIASLVFGILILAFPKFLNYLIAGYLIL</sequence>
<dbReference type="EMBL" id="PFLF01000010">
    <property type="protein sequence ID" value="PIY69487.1"/>
    <property type="molecule type" value="Genomic_DNA"/>
</dbReference>
<comment type="caution">
    <text evidence="2">The sequence shown here is derived from an EMBL/GenBank/DDBJ whole genome shotgun (WGS) entry which is preliminary data.</text>
</comment>
<feature type="non-terminal residue" evidence="2">
    <location>
        <position position="37"/>
    </location>
</feature>
<reference evidence="3" key="1">
    <citation type="submission" date="2017-09" db="EMBL/GenBank/DDBJ databases">
        <title>Depth-based differentiation of microbial function through sediment-hosted aquifers and enrichment of novel symbionts in the deep terrestrial subsurface.</title>
        <authorList>
            <person name="Probst A.J."/>
            <person name="Ladd B."/>
            <person name="Jarett J.K."/>
            <person name="Geller-Mcgrath D.E."/>
            <person name="Sieber C.M.K."/>
            <person name="Emerson J.B."/>
            <person name="Anantharaman K."/>
            <person name="Thomas B.C."/>
            <person name="Malmstrom R."/>
            <person name="Stieglmeier M."/>
            <person name="Klingl A."/>
            <person name="Woyke T."/>
            <person name="Ryan C.M."/>
            <person name="Banfield J.F."/>
        </authorList>
    </citation>
    <scope>NUCLEOTIDE SEQUENCE [LARGE SCALE GENOMIC DNA]</scope>
</reference>